<evidence type="ECO:0000256" key="2">
    <source>
        <dbReference type="ARBA" id="ARBA00008954"/>
    </source>
</evidence>
<feature type="region of interest" description="Disordered" evidence="7">
    <location>
        <begin position="1"/>
        <end position="22"/>
    </location>
</feature>
<evidence type="ECO:0000256" key="5">
    <source>
        <dbReference type="ARBA" id="ARBA00022898"/>
    </source>
</evidence>
<dbReference type="SUPFAM" id="SSF53383">
    <property type="entry name" value="PLP-dependent transferases"/>
    <property type="match status" value="1"/>
</dbReference>
<dbReference type="InterPro" id="IPR015424">
    <property type="entry name" value="PyrdxlP-dep_Trfase"/>
</dbReference>
<proteinExistence type="inferred from homology"/>
<dbReference type="AlphaFoldDB" id="A0A917PF53"/>
<dbReference type="PIRSF" id="PIRSF000521">
    <property type="entry name" value="Transaminase_4ab_Lys_Orn"/>
    <property type="match status" value="1"/>
</dbReference>
<gene>
    <name evidence="8" type="ORF">GCM10008939_16950</name>
</gene>
<dbReference type="GO" id="GO:0042802">
    <property type="term" value="F:identical protein binding"/>
    <property type="evidence" value="ECO:0007669"/>
    <property type="project" value="TreeGrafter"/>
</dbReference>
<evidence type="ECO:0000256" key="4">
    <source>
        <dbReference type="ARBA" id="ARBA00022679"/>
    </source>
</evidence>
<protein>
    <submittedName>
        <fullName evidence="8">Aspartate aminotransferase family protein</fullName>
    </submittedName>
</protein>
<sequence length="459" mass="48826">MTATPGTKPSIQLVTPLPGPESQRLQARRREHVTTALGQTVALSVKSAQGSLIHDVDGNTVIDLIGGIGVLAVGHNHPDVVQALVEQAGQAVNPGMLVVNHDHYAQVAELLNRHAPGDFPKKTILANGGAEAVENAVKIARYFTGRAGIVVFEGSYHGRTNLTMAMTSKYGLFKKNMGPFSPEVYRLPLPNLFRMPPGMTQDAYLDWCDAQLEHALTAYIDGSAIAAIVIEPVLGEGGIVPVPAQFLRKIREICDRVGAVMIADEIQSGSGRTGKLFAIEHAGVVPDMVIAAKSLGAGLPISAVTGRAEIMDAPHLGAVGSTYGGGPLACAAALASLNLLTQPEFLAGAARIEDAVRRVFTDVQRDVPALADIRGIGGMMAIEFVRDAARTPWPDPVLEVVQRSFRRGVIVMRAGLYTNAVRFLPALNIPQEQLEEALAVVADVVREVWAEKKGETDFA</sequence>
<dbReference type="InterPro" id="IPR015421">
    <property type="entry name" value="PyrdxlP-dep_Trfase_major"/>
</dbReference>
<feature type="compositionally biased region" description="Polar residues" evidence="7">
    <location>
        <begin position="1"/>
        <end position="13"/>
    </location>
</feature>
<dbReference type="EMBL" id="BMOE01000004">
    <property type="protein sequence ID" value="GGJ73220.1"/>
    <property type="molecule type" value="Genomic_DNA"/>
</dbReference>
<dbReference type="InterPro" id="IPR015422">
    <property type="entry name" value="PyrdxlP-dep_Trfase_small"/>
</dbReference>
<keyword evidence="9" id="KW-1185">Reference proteome</keyword>
<evidence type="ECO:0000313" key="9">
    <source>
        <dbReference type="Proteomes" id="UP000635726"/>
    </source>
</evidence>
<dbReference type="Proteomes" id="UP000635726">
    <property type="component" value="Unassembled WGS sequence"/>
</dbReference>
<dbReference type="Gene3D" id="3.40.640.10">
    <property type="entry name" value="Type I PLP-dependent aspartate aminotransferase-like (Major domain)"/>
    <property type="match status" value="1"/>
</dbReference>
<evidence type="ECO:0000256" key="6">
    <source>
        <dbReference type="RuleBase" id="RU003560"/>
    </source>
</evidence>
<keyword evidence="5 6" id="KW-0663">Pyridoxal phosphate</keyword>
<evidence type="ECO:0000256" key="3">
    <source>
        <dbReference type="ARBA" id="ARBA00022576"/>
    </source>
</evidence>
<evidence type="ECO:0000256" key="7">
    <source>
        <dbReference type="SAM" id="MobiDB-lite"/>
    </source>
</evidence>
<dbReference type="CDD" id="cd00610">
    <property type="entry name" value="OAT_like"/>
    <property type="match status" value="1"/>
</dbReference>
<dbReference type="Pfam" id="PF00202">
    <property type="entry name" value="Aminotran_3"/>
    <property type="match status" value="1"/>
</dbReference>
<dbReference type="InterPro" id="IPR005814">
    <property type="entry name" value="Aminotrans_3"/>
</dbReference>
<keyword evidence="3 8" id="KW-0032">Aminotransferase</keyword>
<reference evidence="8" key="2">
    <citation type="submission" date="2020-09" db="EMBL/GenBank/DDBJ databases">
        <authorList>
            <person name="Sun Q."/>
            <person name="Ohkuma M."/>
        </authorList>
    </citation>
    <scope>NUCLEOTIDE SEQUENCE</scope>
    <source>
        <strain evidence="8">JCM 14371</strain>
    </source>
</reference>
<dbReference type="GO" id="GO:0008483">
    <property type="term" value="F:transaminase activity"/>
    <property type="evidence" value="ECO:0007669"/>
    <property type="project" value="UniProtKB-KW"/>
</dbReference>
<dbReference type="PANTHER" id="PTHR11986:SF79">
    <property type="entry name" value="ACETYLORNITHINE AMINOTRANSFERASE, MITOCHONDRIAL"/>
    <property type="match status" value="1"/>
</dbReference>
<reference evidence="8" key="1">
    <citation type="journal article" date="2014" name="Int. J. Syst. Evol. Microbiol.">
        <title>Complete genome sequence of Corynebacterium casei LMG S-19264T (=DSM 44701T), isolated from a smear-ripened cheese.</title>
        <authorList>
            <consortium name="US DOE Joint Genome Institute (JGI-PGF)"/>
            <person name="Walter F."/>
            <person name="Albersmeier A."/>
            <person name="Kalinowski J."/>
            <person name="Ruckert C."/>
        </authorList>
    </citation>
    <scope>NUCLEOTIDE SEQUENCE</scope>
    <source>
        <strain evidence="8">JCM 14371</strain>
    </source>
</reference>
<keyword evidence="4" id="KW-0808">Transferase</keyword>
<dbReference type="Gene3D" id="3.90.1150.10">
    <property type="entry name" value="Aspartate Aminotransferase, domain 1"/>
    <property type="match status" value="1"/>
</dbReference>
<comment type="caution">
    <text evidence="8">The sequence shown here is derived from an EMBL/GenBank/DDBJ whole genome shotgun (WGS) entry which is preliminary data.</text>
</comment>
<organism evidence="8 9">
    <name type="scientific">Deinococcus aquiradiocola</name>
    <dbReference type="NCBI Taxonomy" id="393059"/>
    <lineage>
        <taxon>Bacteria</taxon>
        <taxon>Thermotogati</taxon>
        <taxon>Deinococcota</taxon>
        <taxon>Deinococci</taxon>
        <taxon>Deinococcales</taxon>
        <taxon>Deinococcaceae</taxon>
        <taxon>Deinococcus</taxon>
    </lineage>
</organism>
<dbReference type="FunFam" id="3.40.640.10:FF:000013">
    <property type="entry name" value="4-aminobutyrate aminotransferase"/>
    <property type="match status" value="1"/>
</dbReference>
<accession>A0A917PF53</accession>
<dbReference type="InterPro" id="IPR050103">
    <property type="entry name" value="Class-III_PLP-dep_AT"/>
</dbReference>
<name>A0A917PF53_9DEIO</name>
<evidence type="ECO:0000256" key="1">
    <source>
        <dbReference type="ARBA" id="ARBA00001933"/>
    </source>
</evidence>
<comment type="cofactor">
    <cofactor evidence="1">
        <name>pyridoxal 5'-phosphate</name>
        <dbReference type="ChEBI" id="CHEBI:597326"/>
    </cofactor>
</comment>
<dbReference type="RefSeq" id="WP_188962245.1">
    <property type="nucleotide sequence ID" value="NZ_BMOE01000004.1"/>
</dbReference>
<dbReference type="GO" id="GO:0030170">
    <property type="term" value="F:pyridoxal phosphate binding"/>
    <property type="evidence" value="ECO:0007669"/>
    <property type="project" value="InterPro"/>
</dbReference>
<dbReference type="PANTHER" id="PTHR11986">
    <property type="entry name" value="AMINOTRANSFERASE CLASS III"/>
    <property type="match status" value="1"/>
</dbReference>
<evidence type="ECO:0000313" key="8">
    <source>
        <dbReference type="EMBL" id="GGJ73220.1"/>
    </source>
</evidence>
<comment type="similarity">
    <text evidence="2 6">Belongs to the class-III pyridoxal-phosphate-dependent aminotransferase family.</text>
</comment>